<comment type="similarity">
    <text evidence="2 8">Belongs to the Mediator complex subunit 6 family.</text>
</comment>
<protein>
    <recommendedName>
        <fullName evidence="3 8">Mediator of RNA polymerase II transcription subunit 6</fullName>
    </recommendedName>
    <alternativeName>
        <fullName evidence="7 8">Mediator complex subunit 6</fullName>
    </alternativeName>
</protein>
<dbReference type="GO" id="GO:0016592">
    <property type="term" value="C:mediator complex"/>
    <property type="evidence" value="ECO:0007669"/>
    <property type="project" value="InterPro"/>
</dbReference>
<sequence length="323" mass="34832">MAQQAPLDETVWQADLVALRIGSIHSNTILPYFQASPFFDATSNNGILWGQALSNANMFHLVQTREAFEGHLKTMNGVEFIVAQEPSEMAPGTGTGVWVINKQNRRKRPGMDDEITVLACYYVVGEHIYMAPSMADLMNARIAAISCAVSKAITAADNVQKWSPSRGRVYRLAPPPPSTRHKGLESKEATPMPGATAAAPQKEVNRTALDSRLAEESLAIYLKYGEEYMDENPITGQPGSFHLSSTGRKDKLSVPLGAKGAPLSLKDTPLPPLDTKVAAENPLARPGKDTKSPRVGAPKPKRRKSKGGTNTPTTSTPNTSTPS</sequence>
<dbReference type="EMBL" id="KV875097">
    <property type="protein sequence ID" value="OIW30016.1"/>
    <property type="molecule type" value="Genomic_DNA"/>
</dbReference>
<comment type="subcellular location">
    <subcellularLocation>
        <location evidence="1 8">Nucleus</location>
    </subcellularLocation>
</comment>
<evidence type="ECO:0000256" key="3">
    <source>
        <dbReference type="ARBA" id="ARBA00020634"/>
    </source>
</evidence>
<comment type="function">
    <text evidence="8">Component of the Mediator complex, a coactivator involved in the regulated transcription of nearly all RNA polymerase II-dependent genes. Mediator functions as a bridge to convey information from gene-specific regulatory proteins to the basal RNA polymerase II transcription machinery. Mediator is recruited to promoters by direct interactions with regulatory proteins and serves as a scaffold for the assembly of a functional preinitiation complex with RNA polymerase II and the general transcription factors.</text>
</comment>
<feature type="compositionally biased region" description="Low complexity" evidence="9">
    <location>
        <begin position="309"/>
        <end position="323"/>
    </location>
</feature>
<feature type="compositionally biased region" description="Polar residues" evidence="9">
    <location>
        <begin position="234"/>
        <end position="246"/>
    </location>
</feature>
<keyword evidence="5 8" id="KW-0804">Transcription</keyword>
<evidence type="ECO:0000256" key="6">
    <source>
        <dbReference type="ARBA" id="ARBA00023242"/>
    </source>
</evidence>
<dbReference type="Gene3D" id="3.10.450.580">
    <property type="entry name" value="Mediator complex, subunit Med6"/>
    <property type="match status" value="1"/>
</dbReference>
<evidence type="ECO:0000256" key="2">
    <source>
        <dbReference type="ARBA" id="ARBA00007526"/>
    </source>
</evidence>
<dbReference type="Pfam" id="PF04934">
    <property type="entry name" value="Med6"/>
    <property type="match status" value="1"/>
</dbReference>
<gene>
    <name evidence="8" type="primary">MED6</name>
    <name evidence="10" type="ORF">CONLIGDRAFT_714459</name>
</gene>
<organism evidence="10 11">
    <name type="scientific">Coniochaeta ligniaria NRRL 30616</name>
    <dbReference type="NCBI Taxonomy" id="1408157"/>
    <lineage>
        <taxon>Eukaryota</taxon>
        <taxon>Fungi</taxon>
        <taxon>Dikarya</taxon>
        <taxon>Ascomycota</taxon>
        <taxon>Pezizomycotina</taxon>
        <taxon>Sordariomycetes</taxon>
        <taxon>Sordariomycetidae</taxon>
        <taxon>Coniochaetales</taxon>
        <taxon>Coniochaetaceae</taxon>
        <taxon>Coniochaeta</taxon>
    </lineage>
</organism>
<evidence type="ECO:0000256" key="5">
    <source>
        <dbReference type="ARBA" id="ARBA00023163"/>
    </source>
</evidence>
<evidence type="ECO:0000256" key="7">
    <source>
        <dbReference type="ARBA" id="ARBA00031259"/>
    </source>
</evidence>
<dbReference type="AlphaFoldDB" id="A0A1J7JJK9"/>
<dbReference type="InterPro" id="IPR007018">
    <property type="entry name" value="Mediator_Med6"/>
</dbReference>
<feature type="region of interest" description="Disordered" evidence="9">
    <location>
        <begin position="167"/>
        <end position="202"/>
    </location>
</feature>
<accession>A0A1J7JJK9</accession>
<keyword evidence="11" id="KW-1185">Reference proteome</keyword>
<reference evidence="10 11" key="1">
    <citation type="submission" date="2016-10" db="EMBL/GenBank/DDBJ databases">
        <title>Draft genome sequence of Coniochaeta ligniaria NRRL30616, a lignocellulolytic fungus for bioabatement of inhibitors in plant biomass hydrolysates.</title>
        <authorList>
            <consortium name="DOE Joint Genome Institute"/>
            <person name="Jimenez D.J."/>
            <person name="Hector R.E."/>
            <person name="Riley R."/>
            <person name="Sun H."/>
            <person name="Grigoriev I.V."/>
            <person name="Van Elsas J.D."/>
            <person name="Nichols N.N."/>
        </authorList>
    </citation>
    <scope>NUCLEOTIDE SEQUENCE [LARGE SCALE GENOMIC DNA]</scope>
    <source>
        <strain evidence="10 11">NRRL 30616</strain>
    </source>
</reference>
<dbReference type="InterPro" id="IPR038566">
    <property type="entry name" value="Mediator_Med6_sf"/>
</dbReference>
<feature type="region of interest" description="Disordered" evidence="9">
    <location>
        <begin position="233"/>
        <end position="323"/>
    </location>
</feature>
<proteinExistence type="inferred from homology"/>
<keyword evidence="6 8" id="KW-0539">Nucleus</keyword>
<dbReference type="PANTHER" id="PTHR13104">
    <property type="entry name" value="MED-6-RELATED"/>
    <property type="match status" value="1"/>
</dbReference>
<evidence type="ECO:0000313" key="11">
    <source>
        <dbReference type="Proteomes" id="UP000182658"/>
    </source>
</evidence>
<evidence type="ECO:0000256" key="1">
    <source>
        <dbReference type="ARBA" id="ARBA00004123"/>
    </source>
</evidence>
<feature type="compositionally biased region" description="Low complexity" evidence="9">
    <location>
        <begin position="189"/>
        <end position="200"/>
    </location>
</feature>
<evidence type="ECO:0000256" key="9">
    <source>
        <dbReference type="SAM" id="MobiDB-lite"/>
    </source>
</evidence>
<dbReference type="InParanoid" id="A0A1J7JJK9"/>
<dbReference type="Proteomes" id="UP000182658">
    <property type="component" value="Unassembled WGS sequence"/>
</dbReference>
<evidence type="ECO:0000256" key="4">
    <source>
        <dbReference type="ARBA" id="ARBA00023015"/>
    </source>
</evidence>
<keyword evidence="4 8" id="KW-0805">Transcription regulation</keyword>
<dbReference type="OrthoDB" id="344220at2759"/>
<comment type="subunit">
    <text evidence="8">Component of the Mediator complex.</text>
</comment>
<dbReference type="STRING" id="1408157.A0A1J7JJK9"/>
<dbReference type="GO" id="GO:0003712">
    <property type="term" value="F:transcription coregulator activity"/>
    <property type="evidence" value="ECO:0007669"/>
    <property type="project" value="InterPro"/>
</dbReference>
<dbReference type="GO" id="GO:0006357">
    <property type="term" value="P:regulation of transcription by RNA polymerase II"/>
    <property type="evidence" value="ECO:0007669"/>
    <property type="project" value="InterPro"/>
</dbReference>
<evidence type="ECO:0000313" key="10">
    <source>
        <dbReference type="EMBL" id="OIW30016.1"/>
    </source>
</evidence>
<keyword evidence="8" id="KW-0010">Activator</keyword>
<name>A0A1J7JJK9_9PEZI</name>
<dbReference type="FunCoup" id="A0A1J7JJK9">
    <property type="interactions" value="759"/>
</dbReference>
<evidence type="ECO:0000256" key="8">
    <source>
        <dbReference type="RuleBase" id="RU364143"/>
    </source>
</evidence>